<dbReference type="PANTHER" id="PTHR30589:SF0">
    <property type="entry name" value="PHOSPHATIDYLGLYCEROL--PROLIPOPROTEIN DIACYLGLYCERYL TRANSFERASE"/>
    <property type="match status" value="1"/>
</dbReference>
<dbReference type="RefSeq" id="WP_009060411.1">
    <property type="nucleotide sequence ID" value="NZ_JAHXRZ010000003.1"/>
</dbReference>
<evidence type="ECO:0000256" key="5">
    <source>
        <dbReference type="ARBA" id="ARBA00022989"/>
    </source>
</evidence>
<name>A0ABM9IAT7_9BACT</name>
<dbReference type="HAMAP" id="MF_01147">
    <property type="entry name" value="Lgt"/>
    <property type="match status" value="1"/>
</dbReference>
<dbReference type="Proteomes" id="UP001161497">
    <property type="component" value="Chromosome"/>
</dbReference>
<comment type="subcellular location">
    <subcellularLocation>
        <location evidence="7">Cell membrane</location>
        <topology evidence="7">Multi-pass membrane protein</topology>
    </subcellularLocation>
</comment>
<evidence type="ECO:0000313" key="9">
    <source>
        <dbReference type="Proteomes" id="UP001161497"/>
    </source>
</evidence>
<dbReference type="NCBIfam" id="TIGR00544">
    <property type="entry name" value="lgt"/>
    <property type="match status" value="1"/>
</dbReference>
<comment type="pathway">
    <text evidence="7">Protein modification; lipoprotein biosynthesis (diacylglyceryl transfer).</text>
</comment>
<dbReference type="EMBL" id="OX458932">
    <property type="protein sequence ID" value="CAI9084755.1"/>
    <property type="molecule type" value="Genomic_DNA"/>
</dbReference>
<keyword evidence="5 7" id="KW-1133">Transmembrane helix</keyword>
<reference evidence="8" key="1">
    <citation type="submission" date="2023-03" db="EMBL/GenBank/DDBJ databases">
        <authorList>
            <person name="Cremers G."/>
            <person name="Picone N."/>
        </authorList>
    </citation>
    <scope>NUCLEOTIDE SEQUENCE</scope>
    <source>
        <strain evidence="8">Sample_alias</strain>
    </source>
</reference>
<organism evidence="8 9">
    <name type="scientific">Candidatus Methylacidiphilum fumarolicum</name>
    <dbReference type="NCBI Taxonomy" id="591154"/>
    <lineage>
        <taxon>Bacteria</taxon>
        <taxon>Pseudomonadati</taxon>
        <taxon>Verrucomicrobiota</taxon>
        <taxon>Methylacidiphilae</taxon>
        <taxon>Methylacidiphilales</taxon>
        <taxon>Methylacidiphilaceae</taxon>
        <taxon>Methylacidiphilum (ex Ratnadevi et al. 2023)</taxon>
    </lineage>
</organism>
<evidence type="ECO:0000256" key="2">
    <source>
        <dbReference type="ARBA" id="ARBA00022475"/>
    </source>
</evidence>
<keyword evidence="9" id="KW-1185">Reference proteome</keyword>
<feature type="transmembrane region" description="Helical" evidence="7">
    <location>
        <begin position="20"/>
        <end position="38"/>
    </location>
</feature>
<dbReference type="InterPro" id="IPR001640">
    <property type="entry name" value="Lgt"/>
</dbReference>
<keyword evidence="3 7" id="KW-0808">Transferase</keyword>
<comment type="similarity">
    <text evidence="1 7">Belongs to the Lgt family.</text>
</comment>
<feature type="transmembrane region" description="Helical" evidence="7">
    <location>
        <begin position="237"/>
        <end position="262"/>
    </location>
</feature>
<proteinExistence type="inferred from homology"/>
<evidence type="ECO:0000256" key="6">
    <source>
        <dbReference type="ARBA" id="ARBA00023136"/>
    </source>
</evidence>
<keyword evidence="6 7" id="KW-0472">Membrane</keyword>
<dbReference type="EC" id="2.5.1.145" evidence="7"/>
<evidence type="ECO:0000256" key="3">
    <source>
        <dbReference type="ARBA" id="ARBA00022679"/>
    </source>
</evidence>
<accession>A0ABM9IAT7</accession>
<dbReference type="GO" id="GO:0008961">
    <property type="term" value="F:phosphatidylglycerol-prolipoprotein diacylglyceryl transferase activity"/>
    <property type="evidence" value="ECO:0007669"/>
    <property type="project" value="UniProtKB-EC"/>
</dbReference>
<dbReference type="Pfam" id="PF01790">
    <property type="entry name" value="LGT"/>
    <property type="match status" value="1"/>
</dbReference>
<gene>
    <name evidence="7 8" type="primary">lgt</name>
    <name evidence="8" type="ORF">MFUM_0361</name>
</gene>
<comment type="catalytic activity">
    <reaction evidence="7">
        <text>L-cysteinyl-[prolipoprotein] + a 1,2-diacyl-sn-glycero-3-phospho-(1'-sn-glycerol) = an S-1,2-diacyl-sn-glyceryl-L-cysteinyl-[prolipoprotein] + sn-glycerol 1-phosphate + H(+)</text>
        <dbReference type="Rhea" id="RHEA:56712"/>
        <dbReference type="Rhea" id="RHEA-COMP:14679"/>
        <dbReference type="Rhea" id="RHEA-COMP:14680"/>
        <dbReference type="ChEBI" id="CHEBI:15378"/>
        <dbReference type="ChEBI" id="CHEBI:29950"/>
        <dbReference type="ChEBI" id="CHEBI:57685"/>
        <dbReference type="ChEBI" id="CHEBI:64716"/>
        <dbReference type="ChEBI" id="CHEBI:140658"/>
        <dbReference type="EC" id="2.5.1.145"/>
    </reaction>
</comment>
<keyword evidence="4 7" id="KW-0812">Transmembrane</keyword>
<dbReference type="PANTHER" id="PTHR30589">
    <property type="entry name" value="PROLIPOPROTEIN DIACYLGLYCERYL TRANSFERASE"/>
    <property type="match status" value="1"/>
</dbReference>
<evidence type="ECO:0000256" key="4">
    <source>
        <dbReference type="ARBA" id="ARBA00022692"/>
    </source>
</evidence>
<feature type="transmembrane region" description="Helical" evidence="7">
    <location>
        <begin position="59"/>
        <end position="80"/>
    </location>
</feature>
<keyword evidence="2 7" id="KW-1003">Cell membrane</keyword>
<feature type="transmembrane region" description="Helical" evidence="7">
    <location>
        <begin position="100"/>
        <end position="118"/>
    </location>
</feature>
<evidence type="ECO:0000256" key="7">
    <source>
        <dbReference type="HAMAP-Rule" id="MF_01147"/>
    </source>
</evidence>
<evidence type="ECO:0000313" key="8">
    <source>
        <dbReference type="EMBL" id="CAI9084755.1"/>
    </source>
</evidence>
<feature type="binding site" evidence="7">
    <location>
        <position position="143"/>
    </location>
    <ligand>
        <name>a 1,2-diacyl-sn-glycero-3-phospho-(1'-sn-glycerol)</name>
        <dbReference type="ChEBI" id="CHEBI:64716"/>
    </ligand>
</feature>
<dbReference type="PROSITE" id="PS01311">
    <property type="entry name" value="LGT"/>
    <property type="match status" value="1"/>
</dbReference>
<feature type="transmembrane region" description="Helical" evidence="7">
    <location>
        <begin position="207"/>
        <end position="225"/>
    </location>
</feature>
<evidence type="ECO:0000256" key="1">
    <source>
        <dbReference type="ARBA" id="ARBA00007150"/>
    </source>
</evidence>
<sequence length="279" mass="31939">MIAYYIHHLSPFLVQFSEGIGIRYYGLAYALGFLFLWIGLRWQRKRGWLKLSIRQVDDLVFWIALGGVLIGGRLGYCLLYDFTHIIHEPWSIFEIWKGGMSSHGGIIGVLIVLSIAAYKWNIPFFQIADAATWCAPIGIFFGRLANFINGELWGRPTTLPWAVIFPEAPLVNGQAVPRHPSQLYEAFLEGVVLFGVLTYIRLHVKTTGLVSIGFLFFYSLLRILGECFREPDAHIGYYFGFLTQGQLLSLLTLLLSFILFYMRKKWLVETEKESIVSKQ</sequence>
<comment type="function">
    <text evidence="7">Catalyzes the transfer of the diacylglyceryl group from phosphatidylglycerol to the sulfhydryl group of the N-terminal cysteine of a prolipoprotein, the first step in the formation of mature lipoproteins.</text>
</comment>
<protein>
    <recommendedName>
        <fullName evidence="7">Phosphatidylglycerol--prolipoprotein diacylglyceryl transferase</fullName>
        <ecNumber evidence="7">2.5.1.145</ecNumber>
    </recommendedName>
</protein>